<dbReference type="Pfam" id="PF00270">
    <property type="entry name" value="DEAD"/>
    <property type="match status" value="1"/>
</dbReference>
<dbReference type="Gene3D" id="3.40.50.300">
    <property type="entry name" value="P-loop containing nucleotide triphosphate hydrolases"/>
    <property type="match status" value="2"/>
</dbReference>
<dbReference type="InterPro" id="IPR001650">
    <property type="entry name" value="Helicase_C-like"/>
</dbReference>
<reference evidence="10" key="1">
    <citation type="submission" date="2021-02" db="EMBL/GenBank/DDBJ databases">
        <authorList>
            <person name="Dougan E. K."/>
            <person name="Rhodes N."/>
            <person name="Thang M."/>
            <person name="Chan C."/>
        </authorList>
    </citation>
    <scope>NUCLEOTIDE SEQUENCE</scope>
</reference>
<evidence type="ECO:0000256" key="4">
    <source>
        <dbReference type="ARBA" id="ARBA00022806"/>
    </source>
</evidence>
<dbReference type="EC" id="5.6.2.4" evidence="7"/>
<dbReference type="GO" id="GO:0016787">
    <property type="term" value="F:hydrolase activity"/>
    <property type="evidence" value="ECO:0007669"/>
    <property type="project" value="UniProtKB-KW"/>
</dbReference>
<dbReference type="GO" id="GO:0009378">
    <property type="term" value="F:four-way junction helicase activity"/>
    <property type="evidence" value="ECO:0007669"/>
    <property type="project" value="TreeGrafter"/>
</dbReference>
<dbReference type="InterPro" id="IPR004589">
    <property type="entry name" value="DNA_helicase_ATP-dep_RecQ"/>
</dbReference>
<accession>A0A812R9D3</accession>
<dbReference type="GO" id="GO:0043138">
    <property type="term" value="F:3'-5' DNA helicase activity"/>
    <property type="evidence" value="ECO:0007669"/>
    <property type="project" value="UniProtKB-EC"/>
</dbReference>
<comment type="subcellular location">
    <subcellularLocation>
        <location evidence="7">Nucleus</location>
    </subcellularLocation>
</comment>
<proteinExistence type="inferred from homology"/>
<keyword evidence="7" id="KW-0539">Nucleus</keyword>
<keyword evidence="2 7" id="KW-0547">Nucleotide-binding</keyword>
<comment type="similarity">
    <text evidence="1 7">Belongs to the helicase family. RecQ subfamily.</text>
</comment>
<dbReference type="GO" id="GO:0005524">
    <property type="term" value="F:ATP binding"/>
    <property type="evidence" value="ECO:0007669"/>
    <property type="project" value="UniProtKB-KW"/>
</dbReference>
<dbReference type="Proteomes" id="UP000604046">
    <property type="component" value="Unassembled WGS sequence"/>
</dbReference>
<dbReference type="Pfam" id="PF00271">
    <property type="entry name" value="Helicase_C"/>
    <property type="match status" value="1"/>
</dbReference>
<evidence type="ECO:0000259" key="9">
    <source>
        <dbReference type="PROSITE" id="PS51194"/>
    </source>
</evidence>
<dbReference type="PROSITE" id="PS51192">
    <property type="entry name" value="HELICASE_ATP_BIND_1"/>
    <property type="match status" value="1"/>
</dbReference>
<dbReference type="Gene3D" id="1.10.10.10">
    <property type="entry name" value="Winged helix-like DNA-binding domain superfamily/Winged helix DNA-binding domain"/>
    <property type="match status" value="1"/>
</dbReference>
<sequence length="883" mass="97153">MEMQGMAPDALETALREYFGHAAFRGQQMEVVQAILAGRDVGVFWTTGAGKSLCYQLPAVLGHTVLVVSPLISLMQDQVHRFNATVGAQGSCSRLRAVFLGSAQFDPRAEAAALAGEFCLVYVTPEKLTSSNFLSRLRSMPKLLAAIDEAHCISEWGHDFRPAYRSLRALREELPQLPLMALTATASPRVQEDIVQQLKLRQALLSRNSFDRPNLQIRCSRKTSRAADYRRIAQDIAAMKGSTIVYAMTQSETEALAGFLQNNGLKVAAYHGSLSLGEREEAHVSFLNGQIPVIVATVAFGMGIDKPDVRRIIHYGPPKTVEEYFQQIGRAGRDGFEAVCELISADSDFGSYSSEFYLKGLSEEQRKVVQGSTQRLRAFASTNTCRRRWLLEYFGEEPAFPSGKCGTCDWCQASDSSTASGAGSSRDFRAAVAPILRAVAATQRFPQPITQILAILTGSRKPGAMSIAAAVAAAQKEIQEMRQALPQAMRKEAVVRELILSLCEAGYLERSTVASQAKFRSSFEVYSLTDSGQAALKAKAPVMLPVSLAVQQLEEEEERKLRARRKEVASFGLDAQNLPQEALEDNSPVVWYIRKLQHWKDSGKAELVRKAEQHEELRHKILKWRDEAAVRLRLAPAAVLSEHAAVALAYVQPTLEGVRSAGVRIAGAESLAALIAEAKPTAEVQGEIKQVAAEGAQEVQGIPSPVRLRVRMQLPPGLVTPPTKWPGAIYKPGKGGAKPPWEHSYDRFCQGESLESIALSPAAGRPIQTPTVRSHILTAWTHGKPVDLNRLFQDTALPLETEWLQMEEAAATVKANFAAEVKLKEILAAVLGDSVNRDAALKSDADKELERQWYERLRVWEAFRKVGFSPTFSEEPDAKRQRL</sequence>
<gene>
    <name evidence="10" type="primary">wrn-1</name>
    <name evidence="10" type="ORF">SNAT2548_LOCUS23210</name>
</gene>
<evidence type="ECO:0000256" key="6">
    <source>
        <dbReference type="ARBA" id="ARBA00034617"/>
    </source>
</evidence>
<protein>
    <recommendedName>
        <fullName evidence="7">ATP-dependent DNA helicase</fullName>
        <ecNumber evidence="7">5.6.2.4</ecNumber>
    </recommendedName>
</protein>
<dbReference type="PANTHER" id="PTHR13710">
    <property type="entry name" value="DNA HELICASE RECQ FAMILY MEMBER"/>
    <property type="match status" value="1"/>
</dbReference>
<dbReference type="GO" id="GO:0000724">
    <property type="term" value="P:double-strand break repair via homologous recombination"/>
    <property type="evidence" value="ECO:0007669"/>
    <property type="project" value="TreeGrafter"/>
</dbReference>
<dbReference type="SMART" id="SM00487">
    <property type="entry name" value="DEXDc"/>
    <property type="match status" value="1"/>
</dbReference>
<name>A0A812R9D3_9DINO</name>
<dbReference type="GO" id="GO:0005634">
    <property type="term" value="C:nucleus"/>
    <property type="evidence" value="ECO:0007669"/>
    <property type="project" value="UniProtKB-SubCell"/>
</dbReference>
<dbReference type="SUPFAM" id="SSF52540">
    <property type="entry name" value="P-loop containing nucleoside triphosphate hydrolases"/>
    <property type="match status" value="1"/>
</dbReference>
<feature type="domain" description="Helicase ATP-binding" evidence="8">
    <location>
        <begin position="32"/>
        <end position="204"/>
    </location>
</feature>
<dbReference type="CDD" id="cd17920">
    <property type="entry name" value="DEXHc_RecQ"/>
    <property type="match status" value="1"/>
</dbReference>
<dbReference type="GO" id="GO:0005737">
    <property type="term" value="C:cytoplasm"/>
    <property type="evidence" value="ECO:0007669"/>
    <property type="project" value="TreeGrafter"/>
</dbReference>
<dbReference type="OrthoDB" id="10261556at2759"/>
<comment type="catalytic activity">
    <reaction evidence="7">
        <text>ATP + H2O = ADP + phosphate + H(+)</text>
        <dbReference type="Rhea" id="RHEA:13065"/>
        <dbReference type="ChEBI" id="CHEBI:15377"/>
        <dbReference type="ChEBI" id="CHEBI:15378"/>
        <dbReference type="ChEBI" id="CHEBI:30616"/>
        <dbReference type="ChEBI" id="CHEBI:43474"/>
        <dbReference type="ChEBI" id="CHEBI:456216"/>
    </reaction>
</comment>
<evidence type="ECO:0000313" key="10">
    <source>
        <dbReference type="EMBL" id="CAE7426516.1"/>
    </source>
</evidence>
<dbReference type="EMBL" id="CAJNDS010002313">
    <property type="protein sequence ID" value="CAE7426516.1"/>
    <property type="molecule type" value="Genomic_DNA"/>
</dbReference>
<comment type="caution">
    <text evidence="10">The sequence shown here is derived from an EMBL/GenBank/DDBJ whole genome shotgun (WGS) entry which is preliminary data.</text>
</comment>
<dbReference type="InterPro" id="IPR011545">
    <property type="entry name" value="DEAD/DEAH_box_helicase_dom"/>
</dbReference>
<dbReference type="NCBIfam" id="TIGR00614">
    <property type="entry name" value="recQ_fam"/>
    <property type="match status" value="1"/>
</dbReference>
<dbReference type="InterPro" id="IPR032284">
    <property type="entry name" value="RecQ_Zn-bd"/>
</dbReference>
<dbReference type="GO" id="GO:0003676">
    <property type="term" value="F:nucleic acid binding"/>
    <property type="evidence" value="ECO:0007669"/>
    <property type="project" value="InterPro"/>
</dbReference>
<dbReference type="SMART" id="SM00490">
    <property type="entry name" value="HELICc"/>
    <property type="match status" value="1"/>
</dbReference>
<keyword evidence="11" id="KW-1185">Reference proteome</keyword>
<dbReference type="GO" id="GO:0005694">
    <property type="term" value="C:chromosome"/>
    <property type="evidence" value="ECO:0007669"/>
    <property type="project" value="TreeGrafter"/>
</dbReference>
<evidence type="ECO:0000256" key="2">
    <source>
        <dbReference type="ARBA" id="ARBA00022741"/>
    </source>
</evidence>
<evidence type="ECO:0000256" key="5">
    <source>
        <dbReference type="ARBA" id="ARBA00022840"/>
    </source>
</evidence>
<keyword evidence="4 7" id="KW-0347">Helicase</keyword>
<evidence type="ECO:0000259" key="8">
    <source>
        <dbReference type="PROSITE" id="PS51192"/>
    </source>
</evidence>
<dbReference type="InterPro" id="IPR036388">
    <property type="entry name" value="WH-like_DNA-bd_sf"/>
</dbReference>
<dbReference type="AlphaFoldDB" id="A0A812R9D3"/>
<dbReference type="Pfam" id="PF16124">
    <property type="entry name" value="RecQ_Zn_bind"/>
    <property type="match status" value="1"/>
</dbReference>
<keyword evidence="3 7" id="KW-0378">Hydrolase</keyword>
<feature type="domain" description="Helicase C-terminal" evidence="9">
    <location>
        <begin position="231"/>
        <end position="380"/>
    </location>
</feature>
<dbReference type="InterPro" id="IPR027417">
    <property type="entry name" value="P-loop_NTPase"/>
</dbReference>
<organism evidence="10 11">
    <name type="scientific">Symbiodinium natans</name>
    <dbReference type="NCBI Taxonomy" id="878477"/>
    <lineage>
        <taxon>Eukaryota</taxon>
        <taxon>Sar</taxon>
        <taxon>Alveolata</taxon>
        <taxon>Dinophyceae</taxon>
        <taxon>Suessiales</taxon>
        <taxon>Symbiodiniaceae</taxon>
        <taxon>Symbiodinium</taxon>
    </lineage>
</organism>
<evidence type="ECO:0000256" key="3">
    <source>
        <dbReference type="ARBA" id="ARBA00022801"/>
    </source>
</evidence>
<dbReference type="PROSITE" id="PS51194">
    <property type="entry name" value="HELICASE_CTER"/>
    <property type="match status" value="1"/>
</dbReference>
<keyword evidence="5 7" id="KW-0067">ATP-binding</keyword>
<dbReference type="InterPro" id="IPR014001">
    <property type="entry name" value="Helicase_ATP-bd"/>
</dbReference>
<dbReference type="PANTHER" id="PTHR13710:SF120">
    <property type="entry name" value="BIFUNCTIONAL 3'-5' EXONUCLEASE_ATP-DEPENDENT HELICASE WRN"/>
    <property type="match status" value="1"/>
</dbReference>
<evidence type="ECO:0000313" key="11">
    <source>
        <dbReference type="Proteomes" id="UP000604046"/>
    </source>
</evidence>
<evidence type="ECO:0000256" key="7">
    <source>
        <dbReference type="RuleBase" id="RU364117"/>
    </source>
</evidence>
<evidence type="ECO:0000256" key="1">
    <source>
        <dbReference type="ARBA" id="ARBA00005446"/>
    </source>
</evidence>
<comment type="catalytic activity">
    <reaction evidence="6 7">
        <text>Couples ATP hydrolysis with the unwinding of duplex DNA by translocating in the 3'-5' direction.</text>
        <dbReference type="EC" id="5.6.2.4"/>
    </reaction>
</comment>